<evidence type="ECO:0000256" key="1">
    <source>
        <dbReference type="ARBA" id="ARBA00023015"/>
    </source>
</evidence>
<accession>A0A1E5G5V0</accession>
<dbReference type="EMBL" id="MIJE01000001">
    <property type="protein sequence ID" value="OEF98144.1"/>
    <property type="molecule type" value="Genomic_DNA"/>
</dbReference>
<keyword evidence="1" id="KW-0805">Transcription regulation</keyword>
<dbReference type="NCBIfam" id="TIGR02937">
    <property type="entry name" value="sigma70-ECF"/>
    <property type="match status" value="1"/>
</dbReference>
<dbReference type="Gene3D" id="1.10.10.10">
    <property type="entry name" value="Winged helix-like DNA-binding domain superfamily/Winged helix DNA-binding domain"/>
    <property type="match status" value="1"/>
</dbReference>
<dbReference type="CDD" id="cd06171">
    <property type="entry name" value="Sigma70_r4"/>
    <property type="match status" value="1"/>
</dbReference>
<evidence type="ECO:0000256" key="2">
    <source>
        <dbReference type="ARBA" id="ARBA00023082"/>
    </source>
</evidence>
<organism evidence="5 6">
    <name type="scientific">Desulfuribacillus alkaliarsenatis</name>
    <dbReference type="NCBI Taxonomy" id="766136"/>
    <lineage>
        <taxon>Bacteria</taxon>
        <taxon>Bacillati</taxon>
        <taxon>Bacillota</taxon>
        <taxon>Desulfuribacillia</taxon>
        <taxon>Desulfuribacillales</taxon>
        <taxon>Desulfuribacillaceae</taxon>
        <taxon>Desulfuribacillus</taxon>
    </lineage>
</organism>
<keyword evidence="2" id="KW-0731">Sigma factor</keyword>
<evidence type="ECO:0000313" key="6">
    <source>
        <dbReference type="Proteomes" id="UP000094296"/>
    </source>
</evidence>
<evidence type="ECO:0000259" key="4">
    <source>
        <dbReference type="Pfam" id="PF08281"/>
    </source>
</evidence>
<dbReference type="InterPro" id="IPR013324">
    <property type="entry name" value="RNA_pol_sigma_r3/r4-like"/>
</dbReference>
<dbReference type="GO" id="GO:0003677">
    <property type="term" value="F:DNA binding"/>
    <property type="evidence" value="ECO:0007669"/>
    <property type="project" value="InterPro"/>
</dbReference>
<gene>
    <name evidence="5" type="ORF">BHF68_00170</name>
</gene>
<dbReference type="Proteomes" id="UP000094296">
    <property type="component" value="Unassembled WGS sequence"/>
</dbReference>
<dbReference type="PANTHER" id="PTHR43133:SF51">
    <property type="entry name" value="RNA POLYMERASE SIGMA FACTOR"/>
    <property type="match status" value="1"/>
</dbReference>
<evidence type="ECO:0000313" key="5">
    <source>
        <dbReference type="EMBL" id="OEF98144.1"/>
    </source>
</evidence>
<proteinExistence type="predicted"/>
<dbReference type="STRING" id="766136.BHF68_00170"/>
<dbReference type="AlphaFoldDB" id="A0A1E5G5V0"/>
<name>A0A1E5G5V0_9FIRM</name>
<dbReference type="InterPro" id="IPR014284">
    <property type="entry name" value="RNA_pol_sigma-70_dom"/>
</dbReference>
<feature type="domain" description="RNA polymerase sigma factor 70 region 4 type 2" evidence="4">
    <location>
        <begin position="34"/>
        <end position="86"/>
    </location>
</feature>
<reference evidence="5 6" key="1">
    <citation type="submission" date="2016-09" db="EMBL/GenBank/DDBJ databases">
        <title>Draft genome sequence for the type strain of Desulfuribacillus alkaliarsenatis AHT28, an obligately anaerobic, sulfidogenic bacterium isolated from Russian soda lake sediments.</title>
        <authorList>
            <person name="Abin C.A."/>
            <person name="Hollibaugh J.T."/>
        </authorList>
    </citation>
    <scope>NUCLEOTIDE SEQUENCE [LARGE SCALE GENOMIC DNA]</scope>
    <source>
        <strain evidence="5 6">AHT28</strain>
    </source>
</reference>
<keyword evidence="3" id="KW-0804">Transcription</keyword>
<comment type="caution">
    <text evidence="5">The sequence shown here is derived from an EMBL/GenBank/DDBJ whole genome shotgun (WGS) entry which is preliminary data.</text>
</comment>
<dbReference type="Pfam" id="PF08281">
    <property type="entry name" value="Sigma70_r4_2"/>
    <property type="match status" value="1"/>
</dbReference>
<dbReference type="InterPro" id="IPR013249">
    <property type="entry name" value="RNA_pol_sigma70_r4_t2"/>
</dbReference>
<keyword evidence="6" id="KW-1185">Reference proteome</keyword>
<evidence type="ECO:0000256" key="3">
    <source>
        <dbReference type="ARBA" id="ARBA00023163"/>
    </source>
</evidence>
<sequence length="96" mass="11383">MTSQTQQAQCGSQVTLNNQQLSTEAIVLTKESELELHRKIKTLPEHYQKVIQMYHFQDKSYREIAELLQIPEKTVETRLYRAKQKLRELSAKEEFM</sequence>
<dbReference type="GO" id="GO:0006352">
    <property type="term" value="P:DNA-templated transcription initiation"/>
    <property type="evidence" value="ECO:0007669"/>
    <property type="project" value="InterPro"/>
</dbReference>
<dbReference type="PANTHER" id="PTHR43133">
    <property type="entry name" value="RNA POLYMERASE ECF-TYPE SIGMA FACTO"/>
    <property type="match status" value="1"/>
</dbReference>
<protein>
    <recommendedName>
        <fullName evidence="4">RNA polymerase sigma factor 70 region 4 type 2 domain-containing protein</fullName>
    </recommendedName>
</protein>
<dbReference type="InterPro" id="IPR036388">
    <property type="entry name" value="WH-like_DNA-bd_sf"/>
</dbReference>
<dbReference type="InterPro" id="IPR039425">
    <property type="entry name" value="RNA_pol_sigma-70-like"/>
</dbReference>
<dbReference type="SUPFAM" id="SSF88659">
    <property type="entry name" value="Sigma3 and sigma4 domains of RNA polymerase sigma factors"/>
    <property type="match status" value="1"/>
</dbReference>
<dbReference type="GO" id="GO:0016987">
    <property type="term" value="F:sigma factor activity"/>
    <property type="evidence" value="ECO:0007669"/>
    <property type="project" value="UniProtKB-KW"/>
</dbReference>